<dbReference type="RefSeq" id="WP_191754143.1">
    <property type="nucleotide sequence ID" value="NZ_JACSQM010000005.1"/>
</dbReference>
<organism evidence="1 2">
    <name type="scientific">Fictibacillus norfolkensis</name>
    <dbReference type="NCBI Taxonomy" id="2762233"/>
    <lineage>
        <taxon>Bacteria</taxon>
        <taxon>Bacillati</taxon>
        <taxon>Bacillota</taxon>
        <taxon>Bacilli</taxon>
        <taxon>Bacillales</taxon>
        <taxon>Fictibacillaceae</taxon>
        <taxon>Fictibacillus</taxon>
    </lineage>
</organism>
<dbReference type="PANTHER" id="PTHR11122">
    <property type="entry name" value="APOSPORY-ASSOCIATED PROTEIN C-RELATED"/>
    <property type="match status" value="1"/>
</dbReference>
<reference evidence="1 2" key="1">
    <citation type="submission" date="2020-08" db="EMBL/GenBank/DDBJ databases">
        <title>A Genomic Blueprint of the Chicken Gut Microbiome.</title>
        <authorList>
            <person name="Gilroy R."/>
            <person name="Ravi A."/>
            <person name="Getino M."/>
            <person name="Pursley I."/>
            <person name="Horton D.L."/>
            <person name="Alikhan N.-F."/>
            <person name="Baker D."/>
            <person name="Gharbi K."/>
            <person name="Hall N."/>
            <person name="Watson M."/>
            <person name="Adriaenssens E.M."/>
            <person name="Foster-Nyarko E."/>
            <person name="Jarju S."/>
            <person name="Secka A."/>
            <person name="Antonio M."/>
            <person name="Oren A."/>
            <person name="Chaudhuri R."/>
            <person name="La Ragione R.M."/>
            <person name="Hildebrand F."/>
            <person name="Pallen M.J."/>
        </authorList>
    </citation>
    <scope>NUCLEOTIDE SEQUENCE [LARGE SCALE GENOMIC DNA]</scope>
    <source>
        <strain evidence="1 2">Sa2CUA10</strain>
    </source>
</reference>
<dbReference type="InterPro" id="IPR011013">
    <property type="entry name" value="Gal_mutarotase_sf_dom"/>
</dbReference>
<dbReference type="InterPro" id="IPR008183">
    <property type="entry name" value="Aldose_1/G6P_1-epimerase"/>
</dbReference>
<dbReference type="InterPro" id="IPR014718">
    <property type="entry name" value="GH-type_carb-bd"/>
</dbReference>
<evidence type="ECO:0000313" key="1">
    <source>
        <dbReference type="EMBL" id="MBD7964860.1"/>
    </source>
</evidence>
<gene>
    <name evidence="1" type="ORF">H9648_12425</name>
</gene>
<dbReference type="Proteomes" id="UP000603641">
    <property type="component" value="Unassembled WGS sequence"/>
</dbReference>
<name>A0ABR8SN63_9BACL</name>
<dbReference type="EMBL" id="JACSQM010000005">
    <property type="protein sequence ID" value="MBD7964860.1"/>
    <property type="molecule type" value="Genomic_DNA"/>
</dbReference>
<dbReference type="Pfam" id="PF01263">
    <property type="entry name" value="Aldose_epim"/>
    <property type="match status" value="1"/>
</dbReference>
<keyword evidence="2" id="KW-1185">Reference proteome</keyword>
<protein>
    <submittedName>
        <fullName evidence="1">Aldose epimerase</fullName>
    </submittedName>
</protein>
<dbReference type="PANTHER" id="PTHR11122:SF13">
    <property type="entry name" value="GLUCOSE-6-PHOSPHATE 1-EPIMERASE"/>
    <property type="match status" value="1"/>
</dbReference>
<sequence length="291" mass="33845">MYHVKQLSDSKYKIYELQDAATNSWVKVAPERGGIIFSYGVEGEELLYLNEETFYDTDKNVRGGIPILFPISGQLYDGIYEWDGTTYSMNNHGFARNAAWEVIDSEMEGRASLTIKMTSNEQTKISYPFDFEVLFTYVLKKGKLTIHQEYMNMGNQPMPMYAGFHPYFKTSEKHLSYETDATRYFDYNDHEEKEFKGSVDLGSLKEAIVLLDGSQPSISFNLPSLKKTVKINYIEPFKYIMLWTEADKEFVCVEPWMAKTDEFKRKEELTMINENESLKTEISIQLEPYNV</sequence>
<dbReference type="Gene3D" id="2.70.98.10">
    <property type="match status" value="1"/>
</dbReference>
<proteinExistence type="predicted"/>
<accession>A0ABR8SN63</accession>
<comment type="caution">
    <text evidence="1">The sequence shown here is derived from an EMBL/GenBank/DDBJ whole genome shotgun (WGS) entry which is preliminary data.</text>
</comment>
<dbReference type="SUPFAM" id="SSF74650">
    <property type="entry name" value="Galactose mutarotase-like"/>
    <property type="match status" value="1"/>
</dbReference>
<evidence type="ECO:0000313" key="2">
    <source>
        <dbReference type="Proteomes" id="UP000603641"/>
    </source>
</evidence>